<keyword evidence="7" id="KW-0010">Activator</keyword>
<feature type="region of interest" description="Disordered" evidence="11">
    <location>
        <begin position="1"/>
        <end position="96"/>
    </location>
</feature>
<evidence type="ECO:0000256" key="2">
    <source>
        <dbReference type="ARBA" id="ARBA00006569"/>
    </source>
</evidence>
<gene>
    <name evidence="13" type="primary">TCF7L2</name>
    <name evidence="15" type="synonym">tcf7l2</name>
</gene>
<dbReference type="SUPFAM" id="SSF47095">
    <property type="entry name" value="HMG-box"/>
    <property type="match status" value="1"/>
</dbReference>
<feature type="region of interest" description="Disordered" evidence="11">
    <location>
        <begin position="477"/>
        <end position="615"/>
    </location>
</feature>
<feature type="domain" description="HMG box" evidence="12">
    <location>
        <begin position="333"/>
        <end position="401"/>
    </location>
</feature>
<reference evidence="15" key="2">
    <citation type="submission" date="2025-04" db="UniProtKB">
        <authorList>
            <consortium name="RefSeq"/>
        </authorList>
    </citation>
    <scope>IDENTIFICATION</scope>
    <source>
        <tissue evidence="15">Brain</tissue>
    </source>
</reference>
<evidence type="ECO:0000256" key="6">
    <source>
        <dbReference type="ARBA" id="ARBA00023125"/>
    </source>
</evidence>
<dbReference type="InterPro" id="IPR024940">
    <property type="entry name" value="TCF/LEF"/>
</dbReference>
<dbReference type="CTD" id="6934"/>
<keyword evidence="9 10" id="KW-0539">Nucleus</keyword>
<dbReference type="Ensembl" id="ENSLCAT00010004639.1">
    <property type="protein sequence ID" value="ENSLCAP00010004520.1"/>
    <property type="gene ID" value="ENSLCAG00010001570.1"/>
</dbReference>
<feature type="compositionally biased region" description="Polar residues" evidence="11">
    <location>
        <begin position="47"/>
        <end position="61"/>
    </location>
</feature>
<feature type="compositionally biased region" description="Low complexity" evidence="11">
    <location>
        <begin position="481"/>
        <end position="506"/>
    </location>
</feature>
<dbReference type="OrthoDB" id="2307332at2759"/>
<dbReference type="FunFam" id="1.10.30.10:FF:000001">
    <property type="entry name" value="transcription factor 7 isoform X2"/>
    <property type="match status" value="1"/>
</dbReference>
<evidence type="ECO:0000313" key="15">
    <source>
        <dbReference type="RefSeq" id="XP_018558795.1"/>
    </source>
</evidence>
<keyword evidence="5" id="KW-0805">Transcription regulation</keyword>
<comment type="subcellular location">
    <subcellularLocation>
        <location evidence="1">Nucleus</location>
    </subcellularLocation>
</comment>
<feature type="compositionally biased region" description="Basic and acidic residues" evidence="11">
    <location>
        <begin position="416"/>
        <end position="427"/>
    </location>
</feature>
<feature type="region of interest" description="Disordered" evidence="11">
    <location>
        <begin position="403"/>
        <end position="428"/>
    </location>
</feature>
<dbReference type="CDD" id="cd21996">
    <property type="entry name" value="HMG-box_TCF7-like"/>
    <property type="match status" value="1"/>
</dbReference>
<keyword evidence="3" id="KW-0678">Repressor</keyword>
<reference evidence="13" key="3">
    <citation type="submission" date="2025-05" db="UniProtKB">
        <authorList>
            <consortium name="Ensembl"/>
        </authorList>
    </citation>
    <scope>IDENTIFICATION</scope>
</reference>
<dbReference type="InterPro" id="IPR027397">
    <property type="entry name" value="Catenin-bd_sf"/>
</dbReference>
<evidence type="ECO:0000256" key="7">
    <source>
        <dbReference type="ARBA" id="ARBA00023159"/>
    </source>
</evidence>
<evidence type="ECO:0000256" key="1">
    <source>
        <dbReference type="ARBA" id="ARBA00004123"/>
    </source>
</evidence>
<keyword evidence="6 10" id="KW-0238">DNA-binding</keyword>
<dbReference type="GO" id="GO:0030901">
    <property type="term" value="P:midbrain development"/>
    <property type="evidence" value="ECO:0007669"/>
    <property type="project" value="UniProtKB-ARBA"/>
</dbReference>
<feature type="compositionally biased region" description="Basic and acidic residues" evidence="11">
    <location>
        <begin position="63"/>
        <end position="91"/>
    </location>
</feature>
<feature type="region of interest" description="Disordered" evidence="11">
    <location>
        <begin position="301"/>
        <end position="331"/>
    </location>
</feature>
<dbReference type="GeneID" id="108901696"/>
<protein>
    <submittedName>
        <fullName evidence="13">Transcription factor 7 like 2</fullName>
    </submittedName>
    <submittedName>
        <fullName evidence="15">Transcription factor 7-like 2 isoform X12</fullName>
    </submittedName>
</protein>
<dbReference type="InterPro" id="IPR013558">
    <property type="entry name" value="CTNNB1-bd_N"/>
</dbReference>
<feature type="compositionally biased region" description="Polar residues" evidence="11">
    <location>
        <begin position="592"/>
        <end position="615"/>
    </location>
</feature>
<dbReference type="SMART" id="SM00398">
    <property type="entry name" value="HMG"/>
    <property type="match status" value="1"/>
</dbReference>
<evidence type="ECO:0000256" key="11">
    <source>
        <dbReference type="SAM" id="MobiDB-lite"/>
    </source>
</evidence>
<keyword evidence="8" id="KW-0804">Transcription</keyword>
<dbReference type="RefSeq" id="XP_018558795.1">
    <property type="nucleotide sequence ID" value="XM_018703279.2"/>
</dbReference>
<keyword evidence="14" id="KW-1185">Reference proteome</keyword>
<dbReference type="GO" id="GO:0071664">
    <property type="term" value="C:catenin-TCF7L2 complex"/>
    <property type="evidence" value="ECO:0007669"/>
    <property type="project" value="TreeGrafter"/>
</dbReference>
<dbReference type="GO" id="GO:0008284">
    <property type="term" value="P:positive regulation of cell population proliferation"/>
    <property type="evidence" value="ECO:0007669"/>
    <property type="project" value="UniProtKB-ARBA"/>
</dbReference>
<dbReference type="AlphaFoldDB" id="A0A4W6C1M9"/>
<keyword evidence="4" id="KW-0879">Wnt signaling pathway</keyword>
<dbReference type="FunFam" id="4.10.900.10:FF:000002">
    <property type="entry name" value="transcription factor 7-like 2 isoform X1"/>
    <property type="match status" value="1"/>
</dbReference>
<dbReference type="GO" id="GO:0000978">
    <property type="term" value="F:RNA polymerase II cis-regulatory region sequence-specific DNA binding"/>
    <property type="evidence" value="ECO:0007669"/>
    <property type="project" value="TreeGrafter"/>
</dbReference>
<feature type="compositionally biased region" description="Basic and acidic residues" evidence="11">
    <location>
        <begin position="319"/>
        <end position="328"/>
    </location>
</feature>
<dbReference type="Proteomes" id="UP000694890">
    <property type="component" value="Linkage group LG23"/>
</dbReference>
<evidence type="ECO:0000256" key="4">
    <source>
        <dbReference type="ARBA" id="ARBA00022687"/>
    </source>
</evidence>
<evidence type="ECO:0000256" key="10">
    <source>
        <dbReference type="PROSITE-ProRule" id="PRU00267"/>
    </source>
</evidence>
<dbReference type="GO" id="GO:1990907">
    <property type="term" value="C:beta-catenin-TCF complex"/>
    <property type="evidence" value="ECO:0007669"/>
    <property type="project" value="TreeGrafter"/>
</dbReference>
<proteinExistence type="inferred from homology"/>
<dbReference type="GeneTree" id="ENSGT00940000155535"/>
<dbReference type="Proteomes" id="UP000314980">
    <property type="component" value="Unassembled WGS sequence"/>
</dbReference>
<dbReference type="GO" id="GO:0010456">
    <property type="term" value="P:cell proliferation in dorsal spinal cord"/>
    <property type="evidence" value="ECO:0007669"/>
    <property type="project" value="UniProtKB-ARBA"/>
</dbReference>
<dbReference type="PROSITE" id="PS50118">
    <property type="entry name" value="HMG_BOX_2"/>
    <property type="match status" value="1"/>
</dbReference>
<evidence type="ECO:0000259" key="12">
    <source>
        <dbReference type="PROSITE" id="PS50118"/>
    </source>
</evidence>
<dbReference type="SMART" id="SM01366">
    <property type="entry name" value="c-clamp"/>
    <property type="match status" value="1"/>
</dbReference>
<dbReference type="InterPro" id="IPR009071">
    <property type="entry name" value="HMG_box_dom"/>
</dbReference>
<dbReference type="GO" id="GO:0060070">
    <property type="term" value="P:canonical Wnt signaling pathway"/>
    <property type="evidence" value="ECO:0007669"/>
    <property type="project" value="TreeGrafter"/>
</dbReference>
<sequence>MPQLNGGGGDDLGANDEMIAFKDEGEQEEKISENSSAERDLADVKSSLVNESETNQNSSSDSEAERRPPPRSETFRDKTRESLEEAAKRQDGGLFKSPPYPGYPFIMIPDLTSPYLPNGSLSPTARTYLQMKWPLLDVQPGGLQSRQALKDARSPSPAHIVSNKVPVVQHPHHVHPLTPLITYSNEHFTPGNPPPHLQTDVDPKTGIPRPPHPPDISPYYPLSPGTVGQIPHPLGWLVPQQGQPVYPITTGGFRHPYPTALTVNASMSSLLSSRFPPHMVPPHHSLHTTGIPHPAIVTPNVKQESSHSDISSLNSSKQTDAKKEEEKKKQVHIKKPLNAFMLYMKEMRAKVVAECTLKESAAINQILGRRWHALSREEQAKYYELARKERQLHMQLYPGWSARDNYGKRKKRKREKQQAESNEHREYFPNPCLSLPPITDLSAPKKCRARFGLDQQNNWCGPCRRKKKCIRYIQGEGSCASPPSTDGSLLDSPPSSPSSVVPSPSSKESKPQTEQMQPLSLTMKPAHQPLHHPHLLAGPPPPSLVQLENSAAASKTPGASSHNGALEHGDVSSSRQPGSSVASSMARPSASLCHSHSLLPSTAPQPLSLVTKSIE</sequence>
<evidence type="ECO:0000256" key="3">
    <source>
        <dbReference type="ARBA" id="ARBA00022491"/>
    </source>
</evidence>
<evidence type="ECO:0000256" key="8">
    <source>
        <dbReference type="ARBA" id="ARBA00023163"/>
    </source>
</evidence>
<dbReference type="PANTHER" id="PTHR10373">
    <property type="entry name" value="TRANSCRIPTION FACTOR 7 FAMILY MEMBER"/>
    <property type="match status" value="1"/>
</dbReference>
<dbReference type="Gene3D" id="4.10.900.10">
    <property type="entry name" value="TCF3-CBD (Catenin binding domain)"/>
    <property type="match status" value="1"/>
</dbReference>
<evidence type="ECO:0000256" key="9">
    <source>
        <dbReference type="ARBA" id="ARBA00023242"/>
    </source>
</evidence>
<dbReference type="InterPro" id="IPR036910">
    <property type="entry name" value="HMG_box_dom_sf"/>
</dbReference>
<dbReference type="Pfam" id="PF08347">
    <property type="entry name" value="CTNNB1_binding"/>
    <property type="match status" value="1"/>
</dbReference>
<evidence type="ECO:0000313" key="14">
    <source>
        <dbReference type="Proteomes" id="UP000314980"/>
    </source>
</evidence>
<dbReference type="GO" id="GO:0021903">
    <property type="term" value="P:rostrocaudal neural tube patterning"/>
    <property type="evidence" value="ECO:0007669"/>
    <property type="project" value="UniProtKB-ARBA"/>
</dbReference>
<reference evidence="14" key="1">
    <citation type="submission" date="2015-09" db="EMBL/GenBank/DDBJ databases">
        <authorList>
            <person name="Sai Rama Sridatta P."/>
        </authorList>
    </citation>
    <scope>NUCLEOTIDE SEQUENCE [LARGE SCALE GENOMIC DNA]</scope>
</reference>
<feature type="DNA-binding region" description="HMG box" evidence="10">
    <location>
        <begin position="333"/>
        <end position="401"/>
    </location>
</feature>
<dbReference type="GO" id="GO:0060847">
    <property type="term" value="P:endothelial cell fate specification"/>
    <property type="evidence" value="ECO:0007669"/>
    <property type="project" value="UniProtKB-ARBA"/>
</dbReference>
<feature type="compositionally biased region" description="Polar residues" evidence="11">
    <location>
        <begin position="546"/>
        <end position="563"/>
    </location>
</feature>
<evidence type="ECO:0000313" key="13">
    <source>
        <dbReference type="Ensembl" id="ENSLCAP00010004520.1"/>
    </source>
</evidence>
<dbReference type="GO" id="GO:0000785">
    <property type="term" value="C:chromatin"/>
    <property type="evidence" value="ECO:0007669"/>
    <property type="project" value="TreeGrafter"/>
</dbReference>
<accession>A0A4W6C1M9</accession>
<dbReference type="Pfam" id="PF00505">
    <property type="entry name" value="HMG_box"/>
    <property type="match status" value="1"/>
</dbReference>
<feature type="compositionally biased region" description="Basic and acidic residues" evidence="11">
    <location>
        <begin position="19"/>
        <end position="43"/>
    </location>
</feature>
<name>A0A4W6C1M9_LATCA</name>
<feature type="compositionally biased region" description="Gly residues" evidence="11">
    <location>
        <begin position="1"/>
        <end position="11"/>
    </location>
</feature>
<dbReference type="GO" id="GO:0000981">
    <property type="term" value="F:DNA-binding transcription factor activity, RNA polymerase II-specific"/>
    <property type="evidence" value="ECO:0007669"/>
    <property type="project" value="TreeGrafter"/>
</dbReference>
<comment type="similarity">
    <text evidence="2">Belongs to the TCF/LEF family.</text>
</comment>
<organism evidence="13 14">
    <name type="scientific">Lates calcarifer</name>
    <name type="common">Barramundi</name>
    <name type="synonym">Holocentrus calcarifer</name>
    <dbReference type="NCBI Taxonomy" id="8187"/>
    <lineage>
        <taxon>Eukaryota</taxon>
        <taxon>Metazoa</taxon>
        <taxon>Chordata</taxon>
        <taxon>Craniata</taxon>
        <taxon>Vertebrata</taxon>
        <taxon>Euteleostomi</taxon>
        <taxon>Actinopterygii</taxon>
        <taxon>Neopterygii</taxon>
        <taxon>Teleostei</taxon>
        <taxon>Neoteleostei</taxon>
        <taxon>Acanthomorphata</taxon>
        <taxon>Carangaria</taxon>
        <taxon>Carangaria incertae sedis</taxon>
        <taxon>Centropomidae</taxon>
        <taxon>Lates</taxon>
    </lineage>
</organism>
<evidence type="ECO:0000256" key="5">
    <source>
        <dbReference type="ARBA" id="ARBA00023015"/>
    </source>
</evidence>
<dbReference type="Gene3D" id="1.10.30.10">
    <property type="entry name" value="High mobility group box domain"/>
    <property type="match status" value="1"/>
</dbReference>
<dbReference type="PANTHER" id="PTHR10373:SF32">
    <property type="entry name" value="TRANSCRIPTION FACTOR 7-LIKE 2"/>
    <property type="match status" value="1"/>
</dbReference>
<feature type="compositionally biased region" description="Polar residues" evidence="11">
    <location>
        <begin position="571"/>
        <end position="583"/>
    </location>
</feature>
<dbReference type="GO" id="GO:0007507">
    <property type="term" value="P:heart development"/>
    <property type="evidence" value="ECO:0007669"/>
    <property type="project" value="UniProtKB-ARBA"/>
</dbReference>